<protein>
    <recommendedName>
        <fullName evidence="4">DUF4906 domain-containing protein</fullName>
    </recommendedName>
</protein>
<reference evidence="2 3" key="1">
    <citation type="submission" date="2020-05" db="EMBL/GenBank/DDBJ databases">
        <title>Distinct polysaccharide utilization as determinants for interspecies competition between intestinal Prevotella spp.</title>
        <authorList>
            <person name="Galvez E.J.C."/>
            <person name="Iljazovic A."/>
            <person name="Strowig T."/>
        </authorList>
    </citation>
    <scope>NUCLEOTIDE SEQUENCE [LARGE SCALE GENOMIC DNA]</scope>
    <source>
        <strain evidence="2 3">PMUR</strain>
    </source>
</reference>
<gene>
    <name evidence="2" type="ORF">HPS56_09425</name>
</gene>
<dbReference type="EMBL" id="JABKKF010000009">
    <property type="protein sequence ID" value="NPD92555.1"/>
    <property type="molecule type" value="Genomic_DNA"/>
</dbReference>
<feature type="compositionally biased region" description="Basic and acidic residues" evidence="1">
    <location>
        <begin position="181"/>
        <end position="202"/>
    </location>
</feature>
<dbReference type="RefSeq" id="WP_172275884.1">
    <property type="nucleotide sequence ID" value="NZ_CASGMU010000013.1"/>
</dbReference>
<evidence type="ECO:0000313" key="2">
    <source>
        <dbReference type="EMBL" id="NPD92555.1"/>
    </source>
</evidence>
<evidence type="ECO:0000256" key="1">
    <source>
        <dbReference type="SAM" id="MobiDB-lite"/>
    </source>
</evidence>
<accession>A0ABX2AN54</accession>
<evidence type="ECO:0000313" key="3">
    <source>
        <dbReference type="Proteomes" id="UP000714420"/>
    </source>
</evidence>
<sequence length="1248" mass="139525">MAVLYSLAGCTDDLMINEGGFDGRPAQVECTIDFNPLQASTLGRTRSAADANKYMRNIFVVVYKGSEPEEGADLPLYVYDYDDLKETLRREEQSGMPGDATDNGNLQSGNPAESVTHRYSMRFPDFFDAGTYRIYAALNIDNDDVGGQDVKEYLKTLGAKELRRLTMTWQPMKLDSEAETGEQKPSEKDYGNAKDGFENDGRGINDQMFGYFTADNDRMSRPLTAGQYAVDNPSQVKGGEYTAPEVSIGGGGTVKLHAWVRRLASKVTLVFNSSGLHERVFVYVHKATIKDIPRTCQLGVENSVKVKSASATDRNLLLRPEGESFYYYTGTAEGAEDNVNDTHTHSRDLYPDDYTKWMRLSKGSSQHGAVGKDANGNEVTHGEDMAGLYFYENLQGKYNVDQAVIDGKDKPDGPKPDGTEYYKGQLGNQINDDQSEGKPGFKDNVFGGTYIEVEGFYVSQNPANQSSGSIKFRCMLGQNMTSDYNCFRSCHYKLTLNFKGYGNQADWHIEYMEEDPGVFPPLHYNVSYLYGMESEYPIRITGNVDKVVVQIVENNWAPFDSTNVDSIPKQEPEIVGDPSGILPFRWARDIYVNEIEKNKNKVDYYYGLHDQKWYTGGKDNGPKDMFKLRDFSYYEYTYNENSLQKNGKVTPIWAGFLALKAPTGYTDRNTVLPVGIFDTPDKDWYLNDGTGSDKGSVEAMRDYYLGVVGKQAGHAGTTINSIPQHEAVYDVTLTDEQKEKTVGNDRNSYRVVRNGDGTKTLYIPVFTRPKSIIYISGFSGNNPYETYKRKAVLRVSGHYILSDGSDDWKETYSPVFQVRRITNPKAVWRSYDNKDDFHVTLYRLETAISTNFVPLISNGEWRAFLAAGGDNGYFTLDDGKDTVRGSTGDPIKFKIGFKGCGKTESKCALVRVEYDGYTCFHPIYLRQGVNAALAIDDGKDAALWSSYSVYKFNTTATTVPYPDGTVEAELTQSPLALGTMFKRGNLKQGILISNNKTWGPSEATNGITTIYNAELELSDGTKTTAWKDIKGYARTNAENGVTTSMVDSWKWPDIKATVVGESREYSLPTYAQYEKLRSHRVALGVCYYDGATEPATNTADAFMYLDPENVSRSSNVGMRGAIIYNSNNFNQVFFPVGAYGMGRRTVQGTLVNNSGKEPDIPGVLRYGAQPKELSYDNGHHNQYRPITYNIASNPGALYWLKDNSGSNVGWDINYFDFTFGPYDALIYKWNDNTPKDGDAVPIKLVRKK</sequence>
<keyword evidence="3" id="KW-1185">Reference proteome</keyword>
<name>A0ABX2AN54_9BACT</name>
<comment type="caution">
    <text evidence="2">The sequence shown here is derived from an EMBL/GenBank/DDBJ whole genome shotgun (WGS) entry which is preliminary data.</text>
</comment>
<feature type="region of interest" description="Disordered" evidence="1">
    <location>
        <begin position="91"/>
        <end position="112"/>
    </location>
</feature>
<proteinExistence type="predicted"/>
<feature type="region of interest" description="Disordered" evidence="1">
    <location>
        <begin position="174"/>
        <end position="202"/>
    </location>
</feature>
<evidence type="ECO:0008006" key="4">
    <source>
        <dbReference type="Google" id="ProtNLM"/>
    </source>
</evidence>
<feature type="compositionally biased region" description="Polar residues" evidence="1">
    <location>
        <begin position="102"/>
        <end position="112"/>
    </location>
</feature>
<dbReference type="Proteomes" id="UP000714420">
    <property type="component" value="Unassembled WGS sequence"/>
</dbReference>
<organism evidence="2 3">
    <name type="scientific">Xylanibacter muris</name>
    <dbReference type="NCBI Taxonomy" id="2736290"/>
    <lineage>
        <taxon>Bacteria</taxon>
        <taxon>Pseudomonadati</taxon>
        <taxon>Bacteroidota</taxon>
        <taxon>Bacteroidia</taxon>
        <taxon>Bacteroidales</taxon>
        <taxon>Prevotellaceae</taxon>
        <taxon>Xylanibacter</taxon>
    </lineage>
</organism>